<keyword evidence="2" id="KW-0812">Transmembrane</keyword>
<proteinExistence type="predicted"/>
<name>A0A0U5HRF2_9EURY</name>
<organism evidence="3 4">
    <name type="scientific">Halobacterium hubeiense</name>
    <dbReference type="NCBI Taxonomy" id="1407499"/>
    <lineage>
        <taxon>Archaea</taxon>
        <taxon>Methanobacteriati</taxon>
        <taxon>Methanobacteriota</taxon>
        <taxon>Stenosarchaea group</taxon>
        <taxon>Halobacteria</taxon>
        <taxon>Halobacteriales</taxon>
        <taxon>Halobacteriaceae</taxon>
        <taxon>Halobacterium</taxon>
    </lineage>
</organism>
<gene>
    <name evidence="3" type="ORF">HHUB_1380</name>
</gene>
<evidence type="ECO:0000313" key="4">
    <source>
        <dbReference type="Proteomes" id="UP000066737"/>
    </source>
</evidence>
<dbReference type="STRING" id="1407499.HHUB_1380"/>
<feature type="transmembrane region" description="Helical" evidence="2">
    <location>
        <begin position="37"/>
        <end position="54"/>
    </location>
</feature>
<dbReference type="EMBL" id="LN831302">
    <property type="protein sequence ID" value="CQH48062.1"/>
    <property type="molecule type" value="Genomic_DNA"/>
</dbReference>
<keyword evidence="2" id="KW-0472">Membrane</keyword>
<evidence type="ECO:0000256" key="1">
    <source>
        <dbReference type="SAM" id="MobiDB-lite"/>
    </source>
</evidence>
<accession>A0A0U5HRF2</accession>
<evidence type="ECO:0000313" key="3">
    <source>
        <dbReference type="EMBL" id="CQH48062.1"/>
    </source>
</evidence>
<feature type="region of interest" description="Disordered" evidence="1">
    <location>
        <begin position="71"/>
        <end position="101"/>
    </location>
</feature>
<dbReference type="InterPro" id="IPR055693">
    <property type="entry name" value="DUF7269"/>
</dbReference>
<dbReference type="AlphaFoldDB" id="A0A0U5HRF2"/>
<dbReference type="RefSeq" id="WP_059055663.1">
    <property type="nucleotide sequence ID" value="NZ_CEML01000002.1"/>
</dbReference>
<keyword evidence="2" id="KW-1133">Transmembrane helix</keyword>
<reference evidence="4" key="1">
    <citation type="journal article" date="2016" name="Environ. Microbiol.">
        <title>The complete genome of a viable archaeum isolated from 123-million-year-old rock salt.</title>
        <authorList>
            <person name="Jaakkola S.T."/>
            <person name="Pfeiffer F."/>
            <person name="Ravantti J.J."/>
            <person name="Guo Q."/>
            <person name="Liu Y."/>
            <person name="Chen X."/>
            <person name="Ma H."/>
            <person name="Yang C."/>
            <person name="Oksanen H.M."/>
            <person name="Bamford D.H."/>
        </authorList>
    </citation>
    <scope>NUCLEOTIDE SEQUENCE</scope>
    <source>
        <strain evidence="4">JI20-1</strain>
    </source>
</reference>
<keyword evidence="4" id="KW-1185">Reference proteome</keyword>
<dbReference type="GeneID" id="91108853"/>
<dbReference type="Pfam" id="PF23933">
    <property type="entry name" value="DUF7269"/>
    <property type="match status" value="1"/>
</dbReference>
<sequence>MLRRVLLALGVAFTALGVAVAAAPSIATTLRLPDVPRLVVAVLAVVFALATHAARKAVDFRDPDEAAVRASGLEDRYEPPRPGAEIDAELALGPRDGPSSADSRVRERLRLLAVRVLSDAEGWSEDEAHRRLDDGTWTDDRTAAALFSEDVDPAARHLVASFAGIESTREREVRHALAELQRRSGAGVGGD</sequence>
<evidence type="ECO:0000256" key="2">
    <source>
        <dbReference type="SAM" id="Phobius"/>
    </source>
</evidence>
<dbReference type="OrthoDB" id="253345at2157"/>
<dbReference type="Proteomes" id="UP000066737">
    <property type="component" value="Chromosome I"/>
</dbReference>
<dbReference type="KEGG" id="hhb:Hhub_1380"/>
<protein>
    <submittedName>
        <fullName evidence="3">Uncharacterized protein</fullName>
    </submittedName>
</protein>